<dbReference type="AlphaFoldDB" id="U2FQH7"/>
<dbReference type="GO" id="GO:0005525">
    <property type="term" value="F:GTP binding"/>
    <property type="evidence" value="ECO:0007669"/>
    <property type="project" value="UniProtKB-KW"/>
</dbReference>
<dbReference type="PRINTS" id="PR00315">
    <property type="entry name" value="ELONGATNFCT"/>
</dbReference>
<dbReference type="Gene3D" id="3.30.230.10">
    <property type="match status" value="1"/>
</dbReference>
<dbReference type="GO" id="GO:0032790">
    <property type="term" value="P:ribosome disassembly"/>
    <property type="evidence" value="ECO:0007669"/>
    <property type="project" value="TreeGrafter"/>
</dbReference>
<dbReference type="InterPro" id="IPR009000">
    <property type="entry name" value="Transl_B-barrel_sf"/>
</dbReference>
<dbReference type="eggNOG" id="COG3688">
    <property type="taxonomic scope" value="Bacteria"/>
</dbReference>
<evidence type="ECO:0000256" key="4">
    <source>
        <dbReference type="ARBA" id="ARBA00023251"/>
    </source>
</evidence>
<organism evidence="6 7">
    <name type="scientific">Haloplasma contractile SSD-17B</name>
    <dbReference type="NCBI Taxonomy" id="1033810"/>
    <lineage>
        <taxon>Bacteria</taxon>
        <taxon>Bacillati</taxon>
        <taxon>Mycoplasmatota</taxon>
        <taxon>Mollicutes</taxon>
        <taxon>Haloplasmatales</taxon>
        <taxon>Haloplasmataceae</taxon>
        <taxon>Haloplasma</taxon>
    </lineage>
</organism>
<dbReference type="InterPro" id="IPR035650">
    <property type="entry name" value="Tet_C"/>
</dbReference>
<evidence type="ECO:0000259" key="5">
    <source>
        <dbReference type="PROSITE" id="PS51722"/>
    </source>
</evidence>
<dbReference type="Gene3D" id="3.40.50.300">
    <property type="entry name" value="P-loop containing nucleotide triphosphate hydrolases"/>
    <property type="match status" value="1"/>
</dbReference>
<dbReference type="SMART" id="SM00889">
    <property type="entry name" value="EFG_IV"/>
    <property type="match status" value="1"/>
</dbReference>
<dbReference type="SUPFAM" id="SSF54980">
    <property type="entry name" value="EF-G C-terminal domain-like"/>
    <property type="match status" value="2"/>
</dbReference>
<dbReference type="InParanoid" id="U2FQH7"/>
<dbReference type="InterPro" id="IPR000640">
    <property type="entry name" value="EFG_V-like"/>
</dbReference>
<dbReference type="InterPro" id="IPR014721">
    <property type="entry name" value="Ribsml_uS5_D2-typ_fold_subgr"/>
</dbReference>
<keyword evidence="2" id="KW-0648">Protein biosynthesis</keyword>
<dbReference type="InterPro" id="IPR035647">
    <property type="entry name" value="EFG_III/V"/>
</dbReference>
<dbReference type="PROSITE" id="PS51722">
    <property type="entry name" value="G_TR_2"/>
    <property type="match status" value="1"/>
</dbReference>
<dbReference type="Pfam" id="PF03764">
    <property type="entry name" value="EFG_IV"/>
    <property type="match status" value="1"/>
</dbReference>
<reference evidence="6 7" key="1">
    <citation type="journal article" date="2011" name="J. Bacteriol.">
        <title>Genome sequence of Haloplasma contractile, an unusual contractile bacterium from a deep-sea anoxic brine lake.</title>
        <authorList>
            <person name="Antunes A."/>
            <person name="Alam I."/>
            <person name="El Dorry H."/>
            <person name="Siam R."/>
            <person name="Robertson A."/>
            <person name="Bajic V.B."/>
            <person name="Stingl U."/>
        </authorList>
    </citation>
    <scope>NUCLEOTIDE SEQUENCE [LARGE SCALE GENOMIC DNA]</scope>
    <source>
        <strain evidence="6 7">SSD-17B</strain>
    </source>
</reference>
<dbReference type="Gene3D" id="3.30.70.870">
    <property type="entry name" value="Elongation Factor G (Translational Gtpase), domain 3"/>
    <property type="match status" value="1"/>
</dbReference>
<comment type="caution">
    <text evidence="6">The sequence shown here is derived from an EMBL/GenBank/DDBJ whole genome shotgun (WGS) entry which is preliminary data.</text>
</comment>
<feature type="domain" description="Tr-type G" evidence="5">
    <location>
        <begin position="2"/>
        <end position="228"/>
    </location>
</feature>
<evidence type="ECO:0000313" key="6">
    <source>
        <dbReference type="EMBL" id="ERJ13284.1"/>
    </source>
</evidence>
<dbReference type="Gene3D" id="2.40.30.10">
    <property type="entry name" value="Translation factors"/>
    <property type="match status" value="1"/>
</dbReference>
<keyword evidence="1" id="KW-0547">Nucleotide-binding</keyword>
<keyword evidence="4" id="KW-0046">Antibiotic resistance</keyword>
<dbReference type="GO" id="GO:0046677">
    <property type="term" value="P:response to antibiotic"/>
    <property type="evidence" value="ECO:0007669"/>
    <property type="project" value="UniProtKB-KW"/>
</dbReference>
<dbReference type="Pfam" id="PF05991">
    <property type="entry name" value="NYN_YacP"/>
    <property type="match status" value="1"/>
</dbReference>
<dbReference type="InterPro" id="IPR041095">
    <property type="entry name" value="EFG_II"/>
</dbReference>
<proteinExistence type="predicted"/>
<keyword evidence="6" id="KW-0251">Elongation factor</keyword>
<dbReference type="eggNOG" id="COG0480">
    <property type="taxonomic scope" value="Bacteria"/>
</dbReference>
<protein>
    <submittedName>
        <fullName evidence="6">Elongation factor G protein</fullName>
    </submittedName>
</protein>
<accession>U2FQH7</accession>
<dbReference type="NCBIfam" id="TIGR00231">
    <property type="entry name" value="small_GTP"/>
    <property type="match status" value="1"/>
</dbReference>
<dbReference type="Pfam" id="PF00009">
    <property type="entry name" value="GTP_EFTU"/>
    <property type="match status" value="1"/>
</dbReference>
<keyword evidence="3" id="KW-0342">GTP-binding</keyword>
<evidence type="ECO:0000256" key="2">
    <source>
        <dbReference type="ARBA" id="ARBA00022917"/>
    </source>
</evidence>
<dbReference type="EMBL" id="AFNU02000002">
    <property type="protein sequence ID" value="ERJ13284.1"/>
    <property type="molecule type" value="Genomic_DNA"/>
</dbReference>
<dbReference type="Pfam" id="PF14492">
    <property type="entry name" value="EFG_III"/>
    <property type="match status" value="1"/>
</dbReference>
<dbReference type="InterPro" id="IPR027417">
    <property type="entry name" value="P-loop_NTPase"/>
</dbReference>
<dbReference type="InterPro" id="IPR005225">
    <property type="entry name" value="Small_GTP-bd"/>
</dbReference>
<evidence type="ECO:0000313" key="7">
    <source>
        <dbReference type="Proteomes" id="UP000005707"/>
    </source>
</evidence>
<dbReference type="Proteomes" id="UP000005707">
    <property type="component" value="Unassembled WGS sequence"/>
</dbReference>
<name>U2FQH7_9MOLU</name>
<dbReference type="CDD" id="cd10912">
    <property type="entry name" value="PIN_YacP-like"/>
    <property type="match status" value="1"/>
</dbReference>
<dbReference type="PANTHER" id="PTHR43261">
    <property type="entry name" value="TRANSLATION ELONGATION FACTOR G-RELATED"/>
    <property type="match status" value="1"/>
</dbReference>
<dbReference type="CDD" id="cd03711">
    <property type="entry name" value="Tet_C"/>
    <property type="match status" value="1"/>
</dbReference>
<evidence type="ECO:0000256" key="1">
    <source>
        <dbReference type="ARBA" id="ARBA00022741"/>
    </source>
</evidence>
<evidence type="ECO:0000256" key="3">
    <source>
        <dbReference type="ARBA" id="ARBA00023134"/>
    </source>
</evidence>
<gene>
    <name evidence="6" type="primary">fusA1</name>
    <name evidence="6" type="ORF">HLPCO_000913</name>
</gene>
<dbReference type="InterPro" id="IPR000795">
    <property type="entry name" value="T_Tr_GTP-bd_dom"/>
</dbReference>
<dbReference type="SUPFAM" id="SSF52540">
    <property type="entry name" value="P-loop containing nucleoside triphosphate hydrolases"/>
    <property type="match status" value="1"/>
</dbReference>
<dbReference type="SUPFAM" id="SSF54211">
    <property type="entry name" value="Ribosomal protein S5 domain 2-like"/>
    <property type="match status" value="1"/>
</dbReference>
<dbReference type="InterPro" id="IPR020568">
    <property type="entry name" value="Ribosomal_Su5_D2-typ_SF"/>
</dbReference>
<dbReference type="STRING" id="1033810.HLPCO_000913"/>
<dbReference type="GO" id="GO:0003746">
    <property type="term" value="F:translation elongation factor activity"/>
    <property type="evidence" value="ECO:0007669"/>
    <property type="project" value="UniProtKB-KW"/>
</dbReference>
<dbReference type="PANTHER" id="PTHR43261:SF1">
    <property type="entry name" value="RIBOSOME-RELEASING FACTOR 2, MITOCHONDRIAL"/>
    <property type="match status" value="1"/>
</dbReference>
<dbReference type="Gene3D" id="3.30.70.240">
    <property type="match status" value="1"/>
</dbReference>
<dbReference type="SUPFAM" id="SSF50447">
    <property type="entry name" value="Translation proteins"/>
    <property type="match status" value="1"/>
</dbReference>
<dbReference type="GO" id="GO:0003924">
    <property type="term" value="F:GTPase activity"/>
    <property type="evidence" value="ECO:0007669"/>
    <property type="project" value="InterPro"/>
</dbReference>
<dbReference type="SMART" id="SM00838">
    <property type="entry name" value="EFG_C"/>
    <property type="match status" value="1"/>
</dbReference>
<dbReference type="InterPro" id="IPR005517">
    <property type="entry name" value="Transl_elong_EFG/EF2_IV"/>
</dbReference>
<reference evidence="6 7" key="2">
    <citation type="journal article" date="2013" name="PLoS ONE">
        <title>INDIGO - INtegrated Data Warehouse of MIcrobial GenOmes with Examples from the Red Sea Extremophiles.</title>
        <authorList>
            <person name="Alam I."/>
            <person name="Antunes A."/>
            <person name="Kamau A.A."/>
            <person name="Ba Alawi W."/>
            <person name="Kalkatawi M."/>
            <person name="Stingl U."/>
            <person name="Bajic V.B."/>
        </authorList>
    </citation>
    <scope>NUCLEOTIDE SEQUENCE [LARGE SCALE GENOMIC DNA]</scope>
    <source>
        <strain evidence="6 7">SSD-17B</strain>
    </source>
</reference>
<sequence>MMKKVVIGILAHVDAGKTTLSEALLYMSGKIRKLGRVDKMDAYLDTYELEKERGITIFSKQAIVDIGAIQMTLLDTPGHVDFSAEMERTMRVLDYAILVISGADGIQGHTKTLWMLLKMYKVPVFIFINKMDQVGTDKKSLINELKDQLSDGCIEFGQDKTEVFNEEIAVCDERIMESFIDTGQIEENDIKKLVKERKVFPCFFGSALKLDGVENMMQGMSDYIIPPTYSDDFGAKVFKITRDENGNRLTHIKITGGKLNVKDILKSDDWEEKVNQIRIYSGEKFEVVSECEAGSVCAVTGLSMAMPGEGFGIEKSSYEPVLEPVLSYRMILPEGCDYRVMIKKLREIEEEEPELRIVWDEKLQEIQVRIMGEIQLEILQSMIQSRFGVFVEFDDGGIIYKETIASIVEGVGHFEPLRHYAEVHLLLEPGEPGSGLVFGNKCSEDILSGNFQRLVLQHLEEKVHKGVLTGSGITDMRITLVSGKAHNKHTEGGDFREATWRAVRQGLMEAKSVLLEPYYSFSLEIPENMVGRAMTDISQMGGACEIAETDCDRVVVEGSAPVRNMRNYQKEVMAYTKGYGRLFYNMKGYEPCHNSDQIIEEIGYDPTSDIGNTSSSVFCTQGSGFIVEWDEVKNYMHLESVLKEKSNKTQESYRHQSKSTGDHFISDEEVNKIFQKTFYSNQGKDTKWKKQNTVRNHYKSYNKVNTSSKHVAKKDYLLVDGYNIIYAWPELDELVEHNMEAARMKLLDILSNYQGMRKYKIIVVFDAYRVQGNREEIITYNNIHLVYTKEAQTADQYIEKFASDHNEKYNITVATSDGLEQLIVRGRGCRLLSARELKGDIERVNERVRQELQKNNRNSMSKSISTTSKEKLYEFINEQEKND</sequence>
<keyword evidence="7" id="KW-1185">Reference proteome</keyword>
<dbReference type="InterPro" id="IPR010298">
    <property type="entry name" value="YacP-like"/>
</dbReference>
<dbReference type="Pfam" id="PF00679">
    <property type="entry name" value="EFG_C"/>
    <property type="match status" value="1"/>
</dbReference>